<comment type="pathway">
    <text evidence="2">Protein modification; protein glycosylation.</text>
</comment>
<evidence type="ECO:0000256" key="1">
    <source>
        <dbReference type="ARBA" id="ARBA00004606"/>
    </source>
</evidence>
<dbReference type="InterPro" id="IPR026050">
    <property type="entry name" value="C1GALT1/C1GALT1_chp1"/>
</dbReference>
<keyword evidence="8" id="KW-0547">Nucleotide-binding</keyword>
<comment type="subcellular location">
    <subcellularLocation>
        <location evidence="1">Membrane</location>
        <topology evidence="1">Single-pass type II membrane protein</topology>
    </subcellularLocation>
</comment>
<dbReference type="EC" id="2.4.1.122" evidence="4"/>
<reference evidence="13" key="2">
    <citation type="submission" date="2023-06" db="EMBL/GenBank/DDBJ databases">
        <authorList>
            <consortium name="Lawrence Berkeley National Laboratory"/>
            <person name="Haridas S."/>
            <person name="Hensen N."/>
            <person name="Bonometti L."/>
            <person name="Westerberg I."/>
            <person name="Brannstrom I.O."/>
            <person name="Guillou S."/>
            <person name="Cros-Aarteil S."/>
            <person name="Calhoun S."/>
            <person name="Kuo A."/>
            <person name="Mondo S."/>
            <person name="Pangilinan J."/>
            <person name="Riley R."/>
            <person name="Labutti K."/>
            <person name="Andreopoulos B."/>
            <person name="Lipzen A."/>
            <person name="Chen C."/>
            <person name="Yanf M."/>
            <person name="Daum C."/>
            <person name="Ng V."/>
            <person name="Clum A."/>
            <person name="Steindorff A."/>
            <person name="Ohm R."/>
            <person name="Martin F."/>
            <person name="Silar P."/>
            <person name="Natvig D."/>
            <person name="Lalanne C."/>
            <person name="Gautier V."/>
            <person name="Ament-Velasquez S.L."/>
            <person name="Kruys A."/>
            <person name="Hutchinson M.I."/>
            <person name="Powell A.J."/>
            <person name="Barry K."/>
            <person name="Miller A.N."/>
            <person name="Grigoriev I.V."/>
            <person name="Debuchy R."/>
            <person name="Gladieux P."/>
            <person name="Thoren M.H."/>
            <person name="Johannesson H."/>
        </authorList>
    </citation>
    <scope>NUCLEOTIDE SEQUENCE</scope>
    <source>
        <strain evidence="13">SMH4131-1</strain>
    </source>
</reference>
<keyword evidence="6" id="KW-0808">Transferase</keyword>
<dbReference type="PANTHER" id="PTHR23033:SF43">
    <property type="entry name" value="APPLE DOMAIN-CONTAINING PROTEIN"/>
    <property type="match status" value="1"/>
</dbReference>
<evidence type="ECO:0000313" key="14">
    <source>
        <dbReference type="Proteomes" id="UP001286456"/>
    </source>
</evidence>
<proteinExistence type="inferred from homology"/>
<comment type="caution">
    <text evidence="13">The sequence shown here is derived from an EMBL/GenBank/DDBJ whole genome shotgun (WGS) entry which is preliminary data.</text>
</comment>
<evidence type="ECO:0000256" key="7">
    <source>
        <dbReference type="ARBA" id="ARBA00022692"/>
    </source>
</evidence>
<dbReference type="Gene3D" id="3.90.550.50">
    <property type="match status" value="1"/>
</dbReference>
<evidence type="ECO:0000256" key="6">
    <source>
        <dbReference type="ARBA" id="ARBA00022679"/>
    </source>
</evidence>
<reference evidence="13" key="1">
    <citation type="journal article" date="2023" name="Mol. Phylogenet. Evol.">
        <title>Genome-scale phylogeny and comparative genomics of the fungal order Sordariales.</title>
        <authorList>
            <person name="Hensen N."/>
            <person name="Bonometti L."/>
            <person name="Westerberg I."/>
            <person name="Brannstrom I.O."/>
            <person name="Guillou S."/>
            <person name="Cros-Aarteil S."/>
            <person name="Calhoun S."/>
            <person name="Haridas S."/>
            <person name="Kuo A."/>
            <person name="Mondo S."/>
            <person name="Pangilinan J."/>
            <person name="Riley R."/>
            <person name="LaButti K."/>
            <person name="Andreopoulos B."/>
            <person name="Lipzen A."/>
            <person name="Chen C."/>
            <person name="Yan M."/>
            <person name="Daum C."/>
            <person name="Ng V."/>
            <person name="Clum A."/>
            <person name="Steindorff A."/>
            <person name="Ohm R.A."/>
            <person name="Martin F."/>
            <person name="Silar P."/>
            <person name="Natvig D.O."/>
            <person name="Lalanne C."/>
            <person name="Gautier V."/>
            <person name="Ament-Velasquez S.L."/>
            <person name="Kruys A."/>
            <person name="Hutchinson M.I."/>
            <person name="Powell A.J."/>
            <person name="Barry K."/>
            <person name="Miller A.N."/>
            <person name="Grigoriev I.V."/>
            <person name="Debuchy R."/>
            <person name="Gladieux P."/>
            <person name="Hiltunen Thoren M."/>
            <person name="Johannesson H."/>
        </authorList>
    </citation>
    <scope>NUCLEOTIDE SEQUENCE</scope>
    <source>
        <strain evidence="13">SMH4131-1</strain>
    </source>
</reference>
<evidence type="ECO:0000256" key="5">
    <source>
        <dbReference type="ARBA" id="ARBA00022676"/>
    </source>
</evidence>
<dbReference type="AlphaFoldDB" id="A0AAE0I4A0"/>
<sequence>MPGLFSPAAGLQLNRRLVRTTTLVLALLLAFVLSAWAIHQHSATPFTNRYGGGQSQTVPALPSSSLLGLDEKSQPTALPYFYPFETTSAFFPIAQDGIDSKTVEELCSSFPSHLVQRIQPVLKMGHGEDPKKIDAQLGSVSACFGLEELLVFSDLNDTIRDRRVIDVLANLPQAYRTNNTDFDNYDAMYELQRSHKLTAGNDPASGKNGWRLDKYKFLAEVERAWLMRPGRDWYCFFETDTYIVWDNIFRFLSILDPAAPLYMGSPSPGRFDEENKVETWFANGGPGFVLSRGAMEKLMARKSSASGEFTEAPLTLRGVDLVRNDCCGDSMLGWILWKAGIPLSGFFPMFNTYPMHAIPFTTRAWCQPVLTMHKTSPEDMVDLWRWEHGRRKLGRPLLYSDLYEFRHPDAQAIRYDWDNTNWDRLGPGHDVEANDLNSCTRACDAEPECLQYLWRGEHMKQCVLMPFINAGLPRDPEVKEKNMTISSTEEKAAGTGAKWQIVEERFNYTSGWISTKILAWLNQHECDRPDWVYPSTERHY</sequence>
<dbReference type="EMBL" id="JAUEPO010000007">
    <property type="protein sequence ID" value="KAK3317892.1"/>
    <property type="molecule type" value="Genomic_DNA"/>
</dbReference>
<dbReference type="Proteomes" id="UP001286456">
    <property type="component" value="Unassembled WGS sequence"/>
</dbReference>
<evidence type="ECO:0000259" key="12">
    <source>
        <dbReference type="Pfam" id="PF02434"/>
    </source>
</evidence>
<gene>
    <name evidence="13" type="ORF">B0T19DRAFT_301293</name>
</gene>
<dbReference type="GO" id="GO:0000166">
    <property type="term" value="F:nucleotide binding"/>
    <property type="evidence" value="ECO:0007669"/>
    <property type="project" value="UniProtKB-KW"/>
</dbReference>
<evidence type="ECO:0000256" key="4">
    <source>
        <dbReference type="ARBA" id="ARBA00012557"/>
    </source>
</evidence>
<accession>A0AAE0I4A0</accession>
<keyword evidence="11" id="KW-0472">Membrane</keyword>
<dbReference type="Pfam" id="PF02434">
    <property type="entry name" value="Fringe"/>
    <property type="match status" value="1"/>
</dbReference>
<comment type="similarity">
    <text evidence="3">Belongs to the glycosyltransferase 31 family. Beta3-Gal-T subfamily.</text>
</comment>
<organism evidence="13 14">
    <name type="scientific">Cercophora scortea</name>
    <dbReference type="NCBI Taxonomy" id="314031"/>
    <lineage>
        <taxon>Eukaryota</taxon>
        <taxon>Fungi</taxon>
        <taxon>Dikarya</taxon>
        <taxon>Ascomycota</taxon>
        <taxon>Pezizomycotina</taxon>
        <taxon>Sordariomycetes</taxon>
        <taxon>Sordariomycetidae</taxon>
        <taxon>Sordariales</taxon>
        <taxon>Lasiosphaeriaceae</taxon>
        <taxon>Cercophora</taxon>
    </lineage>
</organism>
<keyword evidence="9" id="KW-0735">Signal-anchor</keyword>
<dbReference type="GO" id="GO:0016020">
    <property type="term" value="C:membrane"/>
    <property type="evidence" value="ECO:0007669"/>
    <property type="project" value="UniProtKB-SubCell"/>
</dbReference>
<keyword evidence="5" id="KW-0328">Glycosyltransferase</keyword>
<feature type="domain" description="Fringe-like glycosyltransferase" evidence="12">
    <location>
        <begin position="220"/>
        <end position="304"/>
    </location>
</feature>
<keyword evidence="10" id="KW-1133">Transmembrane helix</keyword>
<evidence type="ECO:0000313" key="13">
    <source>
        <dbReference type="EMBL" id="KAK3317892.1"/>
    </source>
</evidence>
<evidence type="ECO:0000256" key="10">
    <source>
        <dbReference type="ARBA" id="ARBA00022989"/>
    </source>
</evidence>
<evidence type="ECO:0000256" key="3">
    <source>
        <dbReference type="ARBA" id="ARBA00006462"/>
    </source>
</evidence>
<dbReference type="InterPro" id="IPR003378">
    <property type="entry name" value="Fringe-like_glycosylTrfase"/>
</dbReference>
<keyword evidence="7" id="KW-0812">Transmembrane</keyword>
<evidence type="ECO:0000256" key="8">
    <source>
        <dbReference type="ARBA" id="ARBA00022741"/>
    </source>
</evidence>
<name>A0AAE0I4A0_9PEZI</name>
<evidence type="ECO:0000256" key="9">
    <source>
        <dbReference type="ARBA" id="ARBA00022968"/>
    </source>
</evidence>
<dbReference type="PANTHER" id="PTHR23033">
    <property type="entry name" value="BETA1,3-GALACTOSYLTRANSFERASE"/>
    <property type="match status" value="1"/>
</dbReference>
<evidence type="ECO:0000256" key="2">
    <source>
        <dbReference type="ARBA" id="ARBA00004922"/>
    </source>
</evidence>
<protein>
    <recommendedName>
        <fullName evidence="4">N-acetylgalactosaminide beta-1,3-galactosyltransferase</fullName>
        <ecNumber evidence="4">2.4.1.122</ecNumber>
    </recommendedName>
</protein>
<keyword evidence="14" id="KW-1185">Reference proteome</keyword>
<evidence type="ECO:0000256" key="11">
    <source>
        <dbReference type="ARBA" id="ARBA00023136"/>
    </source>
</evidence>
<dbReference type="GO" id="GO:0016263">
    <property type="term" value="F:glycoprotein-N-acetylgalactosamine 3-beta-galactosyltransferase activity"/>
    <property type="evidence" value="ECO:0007669"/>
    <property type="project" value="UniProtKB-EC"/>
</dbReference>